<proteinExistence type="predicted"/>
<dbReference type="Proteomes" id="UP000185183">
    <property type="component" value="Unassembled WGS sequence"/>
</dbReference>
<protein>
    <submittedName>
        <fullName evidence="1">Uncharacterized protein</fullName>
    </submittedName>
</protein>
<sequence length="157" mass="17218">MGRQYEAVLLISDADERRPNGASVCEVAHGDSFGGADLLDLSVDIGAVEIQCEVLPGHYGVGGDCLYRRIESLIEAGRQMRMSVDHRLHGITKLLRVELSIQYQAQLHRVHVVAAPCGTGVVEQPLLQRSQREQIGEVMLPRQFIDLPLIQHGGGDV</sequence>
<name>A0A9Q7WKM4_9MYCO</name>
<evidence type="ECO:0000313" key="2">
    <source>
        <dbReference type="Proteomes" id="UP000185183"/>
    </source>
</evidence>
<accession>A0A9Q7WKM4</accession>
<comment type="caution">
    <text evidence="1">The sequence shown here is derived from an EMBL/GenBank/DDBJ whole genome shotgun (WGS) entry which is preliminary data.</text>
</comment>
<reference evidence="1 2" key="1">
    <citation type="submission" date="2016-11" db="EMBL/GenBank/DDBJ databases">
        <authorList>
            <consortium name="Pathogen Informatics"/>
        </authorList>
    </citation>
    <scope>NUCLEOTIDE SEQUENCE [LARGE SCALE GENOMIC DNA]</scope>
    <source>
        <strain evidence="1 2">968</strain>
    </source>
</reference>
<dbReference type="AlphaFoldDB" id="A0A9Q7WKM4"/>
<dbReference type="EMBL" id="FSFA01000007">
    <property type="protein sequence ID" value="SHY00182.1"/>
    <property type="molecule type" value="Genomic_DNA"/>
</dbReference>
<gene>
    <name evidence="1" type="ORF">SAMEA2275694_04507</name>
</gene>
<evidence type="ECO:0000313" key="1">
    <source>
        <dbReference type="EMBL" id="SHY00182.1"/>
    </source>
</evidence>
<organism evidence="1 2">
    <name type="scientific">Mycobacteroides abscessus subsp. bolletii</name>
    <dbReference type="NCBI Taxonomy" id="319705"/>
    <lineage>
        <taxon>Bacteria</taxon>
        <taxon>Bacillati</taxon>
        <taxon>Actinomycetota</taxon>
        <taxon>Actinomycetes</taxon>
        <taxon>Mycobacteriales</taxon>
        <taxon>Mycobacteriaceae</taxon>
        <taxon>Mycobacteroides</taxon>
        <taxon>Mycobacteroides abscessus</taxon>
    </lineage>
</organism>